<feature type="transmembrane region" description="Helical" evidence="5">
    <location>
        <begin position="12"/>
        <end position="31"/>
    </location>
</feature>
<evidence type="ECO:0000256" key="5">
    <source>
        <dbReference type="SAM" id="Phobius"/>
    </source>
</evidence>
<dbReference type="GO" id="GO:0022857">
    <property type="term" value="F:transmembrane transporter activity"/>
    <property type="evidence" value="ECO:0007669"/>
    <property type="project" value="InterPro"/>
</dbReference>
<feature type="transmembrane region" description="Helical" evidence="5">
    <location>
        <begin position="122"/>
        <end position="143"/>
    </location>
</feature>
<comment type="caution">
    <text evidence="6">The sequence shown here is derived from an EMBL/GenBank/DDBJ whole genome shotgun (WGS) entry which is preliminary data.</text>
</comment>
<feature type="compositionally biased region" description="Basic and acidic residues" evidence="4">
    <location>
        <begin position="175"/>
        <end position="184"/>
    </location>
</feature>
<protein>
    <submittedName>
        <fullName evidence="6">Drug/metabolite transporter</fullName>
    </submittedName>
</protein>
<dbReference type="InterPro" id="IPR030184">
    <property type="entry name" value="WAT1-related"/>
</dbReference>
<feature type="transmembrane region" description="Helical" evidence="5">
    <location>
        <begin position="77"/>
        <end position="102"/>
    </location>
</feature>
<dbReference type="EMBL" id="AWUE01016647">
    <property type="protein sequence ID" value="OMO89910.1"/>
    <property type="molecule type" value="Genomic_DNA"/>
</dbReference>
<evidence type="ECO:0000313" key="7">
    <source>
        <dbReference type="Proteomes" id="UP000187203"/>
    </source>
</evidence>
<accession>A0A1R3J527</accession>
<dbReference type="PANTHER" id="PTHR31218">
    <property type="entry name" value="WAT1-RELATED PROTEIN"/>
    <property type="match status" value="1"/>
</dbReference>
<keyword evidence="2 5" id="KW-1133">Transmembrane helix</keyword>
<evidence type="ECO:0000313" key="6">
    <source>
        <dbReference type="EMBL" id="OMO89910.1"/>
    </source>
</evidence>
<organism evidence="6 7">
    <name type="scientific">Corchorus olitorius</name>
    <dbReference type="NCBI Taxonomy" id="93759"/>
    <lineage>
        <taxon>Eukaryota</taxon>
        <taxon>Viridiplantae</taxon>
        <taxon>Streptophyta</taxon>
        <taxon>Embryophyta</taxon>
        <taxon>Tracheophyta</taxon>
        <taxon>Spermatophyta</taxon>
        <taxon>Magnoliopsida</taxon>
        <taxon>eudicotyledons</taxon>
        <taxon>Gunneridae</taxon>
        <taxon>Pentapetalae</taxon>
        <taxon>rosids</taxon>
        <taxon>malvids</taxon>
        <taxon>Malvales</taxon>
        <taxon>Malvaceae</taxon>
        <taxon>Grewioideae</taxon>
        <taxon>Apeibeae</taxon>
        <taxon>Corchorus</taxon>
    </lineage>
</organism>
<reference evidence="7" key="1">
    <citation type="submission" date="2013-09" db="EMBL/GenBank/DDBJ databases">
        <title>Corchorus olitorius genome sequencing.</title>
        <authorList>
            <person name="Alam M."/>
            <person name="Haque M.S."/>
            <person name="Islam M.S."/>
            <person name="Emdad E.M."/>
            <person name="Islam M.M."/>
            <person name="Ahmed B."/>
            <person name="Halim A."/>
            <person name="Hossen Q.M.M."/>
            <person name="Hossain M.Z."/>
            <person name="Ahmed R."/>
            <person name="Khan M.M."/>
            <person name="Islam R."/>
            <person name="Rashid M.M."/>
            <person name="Khan S.A."/>
            <person name="Rahman M.S."/>
            <person name="Alam M."/>
            <person name="Yahiya A.S."/>
            <person name="Khan M.S."/>
            <person name="Azam M.S."/>
            <person name="Haque T."/>
            <person name="Lashkar M.Z.H."/>
            <person name="Akhand A.I."/>
            <person name="Morshed G."/>
            <person name="Roy S."/>
            <person name="Uddin K.S."/>
            <person name="Rabeya T."/>
            <person name="Hossain A.S."/>
            <person name="Chowdhury A."/>
            <person name="Snigdha A.R."/>
            <person name="Mortoza M.S."/>
            <person name="Matin S.A."/>
            <person name="Hoque S.M.E."/>
            <person name="Islam M.K."/>
            <person name="Roy D.K."/>
            <person name="Haider R."/>
            <person name="Moosa M.M."/>
            <person name="Elias S.M."/>
            <person name="Hasan A.M."/>
            <person name="Jahan S."/>
            <person name="Shafiuddin M."/>
            <person name="Mahmood N."/>
            <person name="Shommy N.S."/>
        </authorList>
    </citation>
    <scope>NUCLEOTIDE SEQUENCE [LARGE SCALE GENOMIC DNA]</scope>
    <source>
        <strain evidence="7">cv. O-4</strain>
    </source>
</reference>
<dbReference type="Proteomes" id="UP000187203">
    <property type="component" value="Unassembled WGS sequence"/>
</dbReference>
<keyword evidence="3 5" id="KW-0472">Membrane</keyword>
<evidence type="ECO:0000256" key="3">
    <source>
        <dbReference type="ARBA" id="ARBA00023136"/>
    </source>
</evidence>
<dbReference type="GO" id="GO:0016020">
    <property type="term" value="C:membrane"/>
    <property type="evidence" value="ECO:0007669"/>
    <property type="project" value="InterPro"/>
</dbReference>
<evidence type="ECO:0000256" key="2">
    <source>
        <dbReference type="ARBA" id="ARBA00022989"/>
    </source>
</evidence>
<dbReference type="AlphaFoldDB" id="A0A1R3J527"/>
<feature type="region of interest" description="Disordered" evidence="4">
    <location>
        <begin position="157"/>
        <end position="184"/>
    </location>
</feature>
<evidence type="ECO:0000256" key="4">
    <source>
        <dbReference type="SAM" id="MobiDB-lite"/>
    </source>
</evidence>
<evidence type="ECO:0000256" key="1">
    <source>
        <dbReference type="ARBA" id="ARBA00022692"/>
    </source>
</evidence>
<dbReference type="OrthoDB" id="1733956at2759"/>
<keyword evidence="7" id="KW-1185">Reference proteome</keyword>
<dbReference type="STRING" id="93759.A0A1R3J527"/>
<proteinExistence type="predicted"/>
<sequence>MVAVAKEKMGEVGPFMAMVTMEGCTIALTILAKTALTGGLSPFVFVVYTNAVGSFLLLPFSFLYHRNQRIEQSLFSFPLLVRIFFLGLTGIAISQNLAFVGLSYSSPIVVCAMGLLFPSLSFLLSIFLSVIGTFITGMGYYTVMWGQIREEELGKVGDVEKGNDTTSDQIKAPLLHKEEEEAQV</sequence>
<gene>
    <name evidence="6" type="ORF">COLO4_19533</name>
</gene>
<feature type="transmembrane region" description="Helical" evidence="5">
    <location>
        <begin position="43"/>
        <end position="65"/>
    </location>
</feature>
<keyword evidence="1 5" id="KW-0812">Transmembrane</keyword>
<name>A0A1R3J527_9ROSI</name>